<reference evidence="2 3" key="1">
    <citation type="journal article" date="2023" name="Int. J. Syst. Evol. Microbiol.">
        <title>Terrisporobacter hibernicus sp. nov., isolated from bovine faeces in Northern Ireland.</title>
        <authorList>
            <person name="Mitchell M."/>
            <person name="Nguyen S.V."/>
            <person name="Connor M."/>
            <person name="Fairley D.J."/>
            <person name="Donoghue O."/>
            <person name="Marshall H."/>
            <person name="Koolman L."/>
            <person name="McMullan G."/>
            <person name="Schaffer K.E."/>
            <person name="McGrath J.W."/>
            <person name="Fanning S."/>
        </authorList>
    </citation>
    <scope>NUCLEOTIDE SEQUENCE [LARGE SCALE GENOMIC DNA]</scope>
    <source>
        <strain evidence="2 3">MCA3</strain>
    </source>
</reference>
<proteinExistence type="predicted"/>
<protein>
    <submittedName>
        <fullName evidence="2">(2Fe-2S)-binding protein</fullName>
    </submittedName>
</protein>
<dbReference type="InterPro" id="IPR041854">
    <property type="entry name" value="BFD-like_2Fe2S-bd_dom_sf"/>
</dbReference>
<name>A0AAX2ZDV4_9FIRM</name>
<dbReference type="InterPro" id="IPR007419">
    <property type="entry name" value="BFD-like_2Fe2S-bd_dom"/>
</dbReference>
<sequence>MSDRIICDCMGTSLEDIKKAVANGAKTVEDIKEMTEAGTICGGCDCEIEEALKEVL</sequence>
<feature type="domain" description="BFD-like [2Fe-2S]-binding" evidence="1">
    <location>
        <begin position="5"/>
        <end position="54"/>
    </location>
</feature>
<evidence type="ECO:0000313" key="3">
    <source>
        <dbReference type="Proteomes" id="UP001198983"/>
    </source>
</evidence>
<dbReference type="KEGG" id="tem:JW646_11420"/>
<evidence type="ECO:0000313" key="2">
    <source>
        <dbReference type="EMBL" id="UEL46264.1"/>
    </source>
</evidence>
<dbReference type="AlphaFoldDB" id="A0AAX2ZDV4"/>
<dbReference type="RefSeq" id="WP_074919837.1">
    <property type="nucleotide sequence ID" value="NZ_CP081135.1"/>
</dbReference>
<keyword evidence="3" id="KW-1185">Reference proteome</keyword>
<dbReference type="Pfam" id="PF04324">
    <property type="entry name" value="Fer2_BFD"/>
    <property type="match status" value="1"/>
</dbReference>
<dbReference type="Proteomes" id="UP001198983">
    <property type="component" value="Chromosome"/>
</dbReference>
<evidence type="ECO:0000259" key="1">
    <source>
        <dbReference type="Pfam" id="PF04324"/>
    </source>
</evidence>
<organism evidence="2 3">
    <name type="scientific">Terrisporobacter hibernicus</name>
    <dbReference type="NCBI Taxonomy" id="2813371"/>
    <lineage>
        <taxon>Bacteria</taxon>
        <taxon>Bacillati</taxon>
        <taxon>Bacillota</taxon>
        <taxon>Clostridia</taxon>
        <taxon>Peptostreptococcales</taxon>
        <taxon>Peptostreptococcaceae</taxon>
        <taxon>Terrisporobacter</taxon>
    </lineage>
</organism>
<dbReference type="Gene3D" id="1.10.10.1100">
    <property type="entry name" value="BFD-like [2Fe-2S]-binding domain"/>
    <property type="match status" value="1"/>
</dbReference>
<dbReference type="EMBL" id="CP081135">
    <property type="protein sequence ID" value="UEL46264.1"/>
    <property type="molecule type" value="Genomic_DNA"/>
</dbReference>
<gene>
    <name evidence="2" type="ORF">JW646_11420</name>
</gene>
<accession>A0AAX2ZDV4</accession>